<name>A0A8S1D7W8_9INSE</name>
<gene>
    <name evidence="1" type="ORF">CLODIP_2_CD00546</name>
</gene>
<keyword evidence="2" id="KW-1185">Reference proteome</keyword>
<dbReference type="InterPro" id="IPR032675">
    <property type="entry name" value="LRR_dom_sf"/>
</dbReference>
<dbReference type="Proteomes" id="UP000494165">
    <property type="component" value="Unassembled WGS sequence"/>
</dbReference>
<protein>
    <submittedName>
        <fullName evidence="1">Uncharacterized protein</fullName>
    </submittedName>
</protein>
<proteinExistence type="predicted"/>
<organism evidence="1 2">
    <name type="scientific">Cloeon dipterum</name>
    <dbReference type="NCBI Taxonomy" id="197152"/>
    <lineage>
        <taxon>Eukaryota</taxon>
        <taxon>Metazoa</taxon>
        <taxon>Ecdysozoa</taxon>
        <taxon>Arthropoda</taxon>
        <taxon>Hexapoda</taxon>
        <taxon>Insecta</taxon>
        <taxon>Pterygota</taxon>
        <taxon>Palaeoptera</taxon>
        <taxon>Ephemeroptera</taxon>
        <taxon>Pisciforma</taxon>
        <taxon>Baetidae</taxon>
        <taxon>Cloeon</taxon>
    </lineage>
</organism>
<evidence type="ECO:0000313" key="2">
    <source>
        <dbReference type="Proteomes" id="UP000494165"/>
    </source>
</evidence>
<dbReference type="EMBL" id="CADEPI010000173">
    <property type="protein sequence ID" value="CAB3378843.1"/>
    <property type="molecule type" value="Genomic_DNA"/>
</dbReference>
<dbReference type="AlphaFoldDB" id="A0A8S1D7W8"/>
<reference evidence="1 2" key="1">
    <citation type="submission" date="2020-04" db="EMBL/GenBank/DDBJ databases">
        <authorList>
            <person name="Alioto T."/>
            <person name="Alioto T."/>
            <person name="Gomez Garrido J."/>
        </authorList>
    </citation>
    <scope>NUCLEOTIDE SEQUENCE [LARGE SCALE GENOMIC DNA]</scope>
</reference>
<sequence length="829" mass="95694">MKYDMARIRLNLLHRSRQKLKDFAINTIVNNLRLYISLPEYKSQLISLPGNIREDVLMKLSPIKNSLDFGADKMLQQTFLLKEVVPLLLSKETRVFKMHRLLSQWSHQSIDFCATKIVSQIATFAPQIHSLEVSDPVLSRSLWNETLLNSVFSLQKLKKLSLSFHVIPFEDVLKIGKSIASLRKMSIQFVNLTTEPLDLLEIKRSLRNLSVFEIIPYGPKWIKMELLRFCIENFPNLEIVGGDITMMDQYDILRSGCDLKFSETSKLRHMFVILKHREIPFAAGDLHLKFPNITHLKIKWSEYWTHDEREINAMLCFSQVEFLILDSVPSAKNLKLFLAAYGRNLLTLHLENSVEMLQTYGSILCSCPKLETLRLSRLELKQNFELLPISAELRVLQVYFPKTSCGMLLSNILPSVPKLEEVCLWGELNVEDLATTSRLIAKRKILQNLKRCIVKNIALFACTEEVSRLLNLACDLRNLVIETLVELKCIDANGDLPQFMVLLKALWVLLNVKTRIFKFGWLMSHCPLARRSEGYLKVLNIIIRCAPFVEVLIIDARNAYLTRRDQITQDIVDEILYLECLHTLEINSLIVSYVEVMTFGYQLPFLEVLRVDNINFEDADLSIDDIKENFSNLKIFQFNSFNRRYVATRNMLIRLCIEHIPNLEVVGDDVDSFGSFEGYDDRLPAICPFLNLTAFELQHLCTSSSQIFLTPFAFLHFPRVTHLKIKWESNDEDSWTSLLNFRNISCLSLEAASFAKILNQFLTVYGSNLKSLHLTGKGSTLPRISFGQIFNTCEKLEKLTLNRVIMRDARETILSSPLMKEMDLWIQKG</sequence>
<evidence type="ECO:0000313" key="1">
    <source>
        <dbReference type="EMBL" id="CAB3378843.1"/>
    </source>
</evidence>
<comment type="caution">
    <text evidence="1">The sequence shown here is derived from an EMBL/GenBank/DDBJ whole genome shotgun (WGS) entry which is preliminary data.</text>
</comment>
<dbReference type="Gene3D" id="3.80.10.10">
    <property type="entry name" value="Ribonuclease Inhibitor"/>
    <property type="match status" value="1"/>
</dbReference>
<accession>A0A8S1D7W8</accession>